<organism evidence="5 6">
    <name type="scientific">Glaciimonas immobilis</name>
    <dbReference type="NCBI Taxonomy" id="728004"/>
    <lineage>
        <taxon>Bacteria</taxon>
        <taxon>Pseudomonadati</taxon>
        <taxon>Pseudomonadota</taxon>
        <taxon>Betaproteobacteria</taxon>
        <taxon>Burkholderiales</taxon>
        <taxon>Oxalobacteraceae</taxon>
        <taxon>Glaciimonas</taxon>
    </lineage>
</organism>
<dbReference type="Proteomes" id="UP000571084">
    <property type="component" value="Unassembled WGS sequence"/>
</dbReference>
<dbReference type="GO" id="GO:0004555">
    <property type="term" value="F:alpha,alpha-trehalase activity"/>
    <property type="evidence" value="ECO:0007669"/>
    <property type="project" value="InterPro"/>
</dbReference>
<gene>
    <name evidence="5" type="ORF">HNR39_001688</name>
</gene>
<accession>A0A840RSB4</accession>
<dbReference type="InterPro" id="IPR018232">
    <property type="entry name" value="Glyco_hydro_37_CS"/>
</dbReference>
<feature type="signal peptide" evidence="4">
    <location>
        <begin position="1"/>
        <end position="35"/>
    </location>
</feature>
<name>A0A840RSB4_9BURK</name>
<dbReference type="NCBIfam" id="NF009774">
    <property type="entry name" value="PRK13271.1"/>
    <property type="match status" value="1"/>
</dbReference>
<dbReference type="PROSITE" id="PS00928">
    <property type="entry name" value="TREHALASE_2"/>
    <property type="match status" value="1"/>
</dbReference>
<dbReference type="EMBL" id="JACHHQ010000003">
    <property type="protein sequence ID" value="MBB5199856.1"/>
    <property type="molecule type" value="Genomic_DNA"/>
</dbReference>
<dbReference type="Gene3D" id="1.50.10.10">
    <property type="match status" value="1"/>
</dbReference>
<evidence type="ECO:0000256" key="1">
    <source>
        <dbReference type="ARBA" id="ARBA00022801"/>
    </source>
</evidence>
<proteinExistence type="predicted"/>
<evidence type="ECO:0000313" key="5">
    <source>
        <dbReference type="EMBL" id="MBB5199856.1"/>
    </source>
</evidence>
<dbReference type="Pfam" id="PF01204">
    <property type="entry name" value="Trehalase"/>
    <property type="match status" value="1"/>
</dbReference>
<sequence>MHFFLGQSFIRRSRISVIAVAACLAFCASSGVVLADTIAIKPVPGVRVSAHSAPPPSALYPELFAAVQMEQVFKDGKTFADAIPKDPSTVIAALYKHEKNRAGFKLADFVQQHFDLPQDSPDVYVSDRSQSLQQHIASLWTRLTRQPAKVLPGSSLLPLPHSYVVPGGRFREVYYWDSYFTMLGLQQNGAPTAIRAMVENFASLIDRYGHIPNGNRSYYLSRSQPPFYFKMVALLSPEDEAGAYARYLPQLRREYAFWMDGASHLKRGMANQRVVALADGSLLNRYYDDRAVPRDESYAEDVKVAQQSKRPPAEVYRDLRAGAESGWDFSSRWFADGKTLSTIETTAILPVDLNSLMYGLENAIRLGCERVHDAVCTNDFTQRANRRRVAVQKYFWDEAAGNYVDYQWIKRGSTDRPSAATLYPLFVGIAEPAQADRVAQWVGKTLLRPFGIVTTAIDSGQQWDAPNGWAPLQWIAVEGLNRYGQRAMAHDIAMRWMSRVQHVYAASGKLVEKYNVLNSNAEAGGGEYALQDGFGWTNGVAMQLMTLYPELQQP</sequence>
<evidence type="ECO:0000256" key="2">
    <source>
        <dbReference type="ARBA" id="ARBA00023295"/>
    </source>
</evidence>
<comment type="caution">
    <text evidence="5">The sequence shown here is derived from an EMBL/GenBank/DDBJ whole genome shotgun (WGS) entry which is preliminary data.</text>
</comment>
<dbReference type="InterPro" id="IPR012341">
    <property type="entry name" value="6hp_glycosidase-like_sf"/>
</dbReference>
<dbReference type="NCBIfam" id="NF009773">
    <property type="entry name" value="PRK13270.1"/>
    <property type="match status" value="1"/>
</dbReference>
<dbReference type="InterPro" id="IPR001661">
    <property type="entry name" value="Glyco_hydro_37"/>
</dbReference>
<dbReference type="SUPFAM" id="SSF48208">
    <property type="entry name" value="Six-hairpin glycosidases"/>
    <property type="match status" value="1"/>
</dbReference>
<protein>
    <recommendedName>
        <fullName evidence="3">Putative periplasmic trehalase</fullName>
    </recommendedName>
</protein>
<dbReference type="InterPro" id="IPR008928">
    <property type="entry name" value="6-hairpin_glycosidase_sf"/>
</dbReference>
<keyword evidence="2 5" id="KW-0326">Glycosidase</keyword>
<evidence type="ECO:0000256" key="4">
    <source>
        <dbReference type="SAM" id="SignalP"/>
    </source>
</evidence>
<reference evidence="5 6" key="1">
    <citation type="submission" date="2020-08" db="EMBL/GenBank/DDBJ databases">
        <title>Genomic Encyclopedia of Type Strains, Phase IV (KMG-IV): sequencing the most valuable type-strain genomes for metagenomic binning, comparative biology and taxonomic classification.</title>
        <authorList>
            <person name="Goeker M."/>
        </authorList>
    </citation>
    <scope>NUCLEOTIDE SEQUENCE [LARGE SCALE GENOMIC DNA]</scope>
    <source>
        <strain evidence="5 6">DSM 23240</strain>
    </source>
</reference>
<dbReference type="PANTHER" id="PTHR23403">
    <property type="entry name" value="TREHALASE"/>
    <property type="match status" value="1"/>
</dbReference>
<dbReference type="AlphaFoldDB" id="A0A840RSB4"/>
<keyword evidence="4" id="KW-0732">Signal</keyword>
<feature type="chain" id="PRO_5033063496" description="Putative periplasmic trehalase" evidence="4">
    <location>
        <begin position="36"/>
        <end position="554"/>
    </location>
</feature>
<dbReference type="RefSeq" id="WP_168056224.1">
    <property type="nucleotide sequence ID" value="NZ_JAAOZT010000009.1"/>
</dbReference>
<dbReference type="PANTHER" id="PTHR23403:SF1">
    <property type="entry name" value="TREHALASE"/>
    <property type="match status" value="1"/>
</dbReference>
<evidence type="ECO:0000256" key="3">
    <source>
        <dbReference type="ARBA" id="ARBA00073174"/>
    </source>
</evidence>
<dbReference type="PRINTS" id="PR00744">
    <property type="entry name" value="GLHYDRLASE37"/>
</dbReference>
<dbReference type="FunFam" id="1.50.10.10:FF:000003">
    <property type="entry name" value="Cytoplasmic trehalase"/>
    <property type="match status" value="1"/>
</dbReference>
<dbReference type="GO" id="GO:0005993">
    <property type="term" value="P:trehalose catabolic process"/>
    <property type="evidence" value="ECO:0007669"/>
    <property type="project" value="TreeGrafter"/>
</dbReference>
<keyword evidence="1 5" id="KW-0378">Hydrolase</keyword>
<dbReference type="PROSITE" id="PS00927">
    <property type="entry name" value="TREHALASE_1"/>
    <property type="match status" value="1"/>
</dbReference>
<keyword evidence="6" id="KW-1185">Reference proteome</keyword>
<evidence type="ECO:0000313" key="6">
    <source>
        <dbReference type="Proteomes" id="UP000571084"/>
    </source>
</evidence>